<gene>
    <name evidence="3" type="ORF">GQE98_09620</name>
</gene>
<evidence type="ECO:0008006" key="5">
    <source>
        <dbReference type="Google" id="ProtNLM"/>
    </source>
</evidence>
<proteinExistence type="predicted"/>
<organism evidence="3 4">
    <name type="scientific">Sneathiella litorea</name>
    <dbReference type="NCBI Taxonomy" id="2606216"/>
    <lineage>
        <taxon>Bacteria</taxon>
        <taxon>Pseudomonadati</taxon>
        <taxon>Pseudomonadota</taxon>
        <taxon>Alphaproteobacteria</taxon>
        <taxon>Sneathiellales</taxon>
        <taxon>Sneathiellaceae</taxon>
        <taxon>Sneathiella</taxon>
    </lineage>
</organism>
<dbReference type="AlphaFoldDB" id="A0A6L8W938"/>
<dbReference type="RefSeq" id="WP_161315431.1">
    <property type="nucleotide sequence ID" value="NZ_WTUW01000002.1"/>
</dbReference>
<evidence type="ECO:0000256" key="1">
    <source>
        <dbReference type="SAM" id="Coils"/>
    </source>
</evidence>
<dbReference type="Proteomes" id="UP000476030">
    <property type="component" value="Unassembled WGS sequence"/>
</dbReference>
<evidence type="ECO:0000313" key="3">
    <source>
        <dbReference type="EMBL" id="MZR30890.1"/>
    </source>
</evidence>
<keyword evidence="1" id="KW-0175">Coiled coil</keyword>
<feature type="transmembrane region" description="Helical" evidence="2">
    <location>
        <begin position="42"/>
        <end position="63"/>
    </location>
</feature>
<keyword evidence="2" id="KW-1133">Transmembrane helix</keyword>
<feature type="coiled-coil region" evidence="1">
    <location>
        <begin position="1"/>
        <end position="35"/>
    </location>
</feature>
<evidence type="ECO:0000256" key="2">
    <source>
        <dbReference type="SAM" id="Phobius"/>
    </source>
</evidence>
<keyword evidence="2" id="KW-0812">Transmembrane</keyword>
<dbReference type="EMBL" id="WTUW01000002">
    <property type="protein sequence ID" value="MZR30890.1"/>
    <property type="molecule type" value="Genomic_DNA"/>
</dbReference>
<reference evidence="3 4" key="1">
    <citation type="submission" date="2019-12" db="EMBL/GenBank/DDBJ databases">
        <title>Snethiella sp. nov. sp. isolated from sea sand.</title>
        <authorList>
            <person name="Kim J."/>
            <person name="Jeong S.E."/>
            <person name="Jung H.S."/>
            <person name="Jeon C.O."/>
        </authorList>
    </citation>
    <scope>NUCLEOTIDE SEQUENCE [LARGE SCALE GENOMIC DNA]</scope>
    <source>
        <strain evidence="3 4">DP05</strain>
    </source>
</reference>
<sequence>MTNLEQEIGAMRVRIENLHLDMVELRDDVKSLTLQVSMGRGALKVIGITGTVVAALTTFAAWLGQAFRPFNL</sequence>
<keyword evidence="2" id="KW-0472">Membrane</keyword>
<protein>
    <recommendedName>
        <fullName evidence="5">DUF1515 domain-containing protein</fullName>
    </recommendedName>
</protein>
<name>A0A6L8W938_9PROT</name>
<evidence type="ECO:0000313" key="4">
    <source>
        <dbReference type="Proteomes" id="UP000476030"/>
    </source>
</evidence>
<keyword evidence="4" id="KW-1185">Reference proteome</keyword>
<accession>A0A6L8W938</accession>
<comment type="caution">
    <text evidence="3">The sequence shown here is derived from an EMBL/GenBank/DDBJ whole genome shotgun (WGS) entry which is preliminary data.</text>
</comment>